<evidence type="ECO:0000256" key="3">
    <source>
        <dbReference type="ARBA" id="ARBA00022448"/>
    </source>
</evidence>
<keyword evidence="10" id="KW-1185">Reference proteome</keyword>
<dbReference type="Pfam" id="PF09324">
    <property type="entry name" value="Sec7-like_HDS"/>
    <property type="match status" value="1"/>
</dbReference>
<feature type="compositionally biased region" description="Basic and acidic residues" evidence="7">
    <location>
        <begin position="279"/>
        <end position="288"/>
    </location>
</feature>
<dbReference type="Pfam" id="PF16213">
    <property type="entry name" value="DCB"/>
    <property type="match status" value="1"/>
</dbReference>
<evidence type="ECO:0000256" key="5">
    <source>
        <dbReference type="ARBA" id="ARBA00022927"/>
    </source>
</evidence>
<dbReference type="Gene3D" id="1.10.1000.11">
    <property type="entry name" value="Arf Nucleotide-binding Site Opener,domain 2"/>
    <property type="match status" value="1"/>
</dbReference>
<feature type="region of interest" description="Disordered" evidence="7">
    <location>
        <begin position="260"/>
        <end position="288"/>
    </location>
</feature>
<evidence type="ECO:0000313" key="9">
    <source>
        <dbReference type="EMBL" id="EDX04964.1"/>
    </source>
</evidence>
<dbReference type="EMBL" id="CM000361">
    <property type="protein sequence ID" value="EDX04964.1"/>
    <property type="molecule type" value="Genomic_DNA"/>
</dbReference>
<dbReference type="InterPro" id="IPR035999">
    <property type="entry name" value="Sec7_dom_sf"/>
</dbReference>
<dbReference type="InterPro" id="IPR046455">
    <property type="entry name" value="Sec7/BIG1-like_C"/>
</dbReference>
<feature type="region of interest" description="Disordered" evidence="7">
    <location>
        <begin position="210"/>
        <end position="239"/>
    </location>
</feature>
<gene>
    <name evidence="9" type="primary">Dsim\GD23923</name>
    <name evidence="9" type="ORF">Dsim_GD23923</name>
</gene>
<keyword evidence="4" id="KW-0963">Cytoplasm</keyword>
<dbReference type="PANTHER" id="PTHR10663">
    <property type="entry name" value="GUANYL-NUCLEOTIDE EXCHANGE FACTOR"/>
    <property type="match status" value="1"/>
</dbReference>
<dbReference type="GO" id="GO:0005085">
    <property type="term" value="F:guanyl-nucleotide exchange factor activity"/>
    <property type="evidence" value="ECO:0007669"/>
    <property type="project" value="EnsemblMetazoa"/>
</dbReference>
<evidence type="ECO:0000313" key="10">
    <source>
        <dbReference type="Proteomes" id="UP000000304"/>
    </source>
</evidence>
<dbReference type="SUPFAM" id="SSF48425">
    <property type="entry name" value="Sec7 domain"/>
    <property type="match status" value="1"/>
</dbReference>
<dbReference type="OrthoDB" id="18431at2759"/>
<organism evidence="9 10">
    <name type="scientific">Drosophila simulans</name>
    <name type="common">Fruit fly</name>
    <dbReference type="NCBI Taxonomy" id="7240"/>
    <lineage>
        <taxon>Eukaryota</taxon>
        <taxon>Metazoa</taxon>
        <taxon>Ecdysozoa</taxon>
        <taxon>Arthropoda</taxon>
        <taxon>Hexapoda</taxon>
        <taxon>Insecta</taxon>
        <taxon>Pterygota</taxon>
        <taxon>Neoptera</taxon>
        <taxon>Endopterygota</taxon>
        <taxon>Diptera</taxon>
        <taxon>Brachycera</taxon>
        <taxon>Muscomorpha</taxon>
        <taxon>Ephydroidea</taxon>
        <taxon>Drosophilidae</taxon>
        <taxon>Drosophila</taxon>
        <taxon>Sophophora</taxon>
    </lineage>
</organism>
<dbReference type="CDD" id="cd00171">
    <property type="entry name" value="Sec7"/>
    <property type="match status" value="1"/>
</dbReference>
<dbReference type="InterPro" id="IPR000904">
    <property type="entry name" value="Sec7_dom"/>
</dbReference>
<evidence type="ECO:0000256" key="6">
    <source>
        <dbReference type="ARBA" id="ARBA00023136"/>
    </source>
</evidence>
<evidence type="ECO:0000256" key="4">
    <source>
        <dbReference type="ARBA" id="ARBA00022490"/>
    </source>
</evidence>
<dbReference type="InterPro" id="IPR032629">
    <property type="entry name" value="DCB_dom"/>
</dbReference>
<dbReference type="GO" id="GO:0005802">
    <property type="term" value="C:trans-Golgi network"/>
    <property type="evidence" value="ECO:0007669"/>
    <property type="project" value="EnsemblMetazoa"/>
</dbReference>
<keyword evidence="5" id="KW-0653">Protein transport</keyword>
<dbReference type="GO" id="GO:0045807">
    <property type="term" value="P:positive regulation of endocytosis"/>
    <property type="evidence" value="ECO:0007669"/>
    <property type="project" value="EnsemblMetazoa"/>
</dbReference>
<dbReference type="GO" id="GO:0031267">
    <property type="term" value="F:small GTPase binding"/>
    <property type="evidence" value="ECO:0007669"/>
    <property type="project" value="EnsemblMetazoa"/>
</dbReference>
<name>B4Q558_DROSI</name>
<protein>
    <submittedName>
        <fullName evidence="9">GD23923</fullName>
    </submittedName>
</protein>
<dbReference type="Pfam" id="PF20252">
    <property type="entry name" value="BIG2_C"/>
    <property type="match status" value="1"/>
</dbReference>
<dbReference type="Pfam" id="PF01369">
    <property type="entry name" value="Sec7"/>
    <property type="match status" value="1"/>
</dbReference>
<dbReference type="Gene3D" id="1.10.220.20">
    <property type="match status" value="1"/>
</dbReference>
<feature type="region of interest" description="Disordered" evidence="7">
    <location>
        <begin position="525"/>
        <end position="557"/>
    </location>
</feature>
<evidence type="ECO:0000256" key="7">
    <source>
        <dbReference type="SAM" id="MobiDB-lite"/>
    </source>
</evidence>
<dbReference type="InterPro" id="IPR032691">
    <property type="entry name" value="Mon2/Sec7/BIG1-like_HUS"/>
</dbReference>
<keyword evidence="3" id="KW-0813">Transport</keyword>
<dbReference type="GO" id="GO:0043001">
    <property type="term" value="P:Golgi to plasma membrane protein transport"/>
    <property type="evidence" value="ECO:0007669"/>
    <property type="project" value="EnsemblMetazoa"/>
</dbReference>
<evidence type="ECO:0000256" key="1">
    <source>
        <dbReference type="ARBA" id="ARBA00004370"/>
    </source>
</evidence>
<dbReference type="FunFam" id="1.10.1000.11:FF:000003">
    <property type="entry name" value="Brefeldin A-inhibited guanine nucleotide-exchange protein 1"/>
    <property type="match status" value="1"/>
</dbReference>
<dbReference type="FunFam" id="1.10.220.20:FF:000002">
    <property type="entry name" value="Brefeldin A-inhibited guanine nucleotide-exchange protein 1"/>
    <property type="match status" value="1"/>
</dbReference>
<dbReference type="InterPro" id="IPR016024">
    <property type="entry name" value="ARM-type_fold"/>
</dbReference>
<dbReference type="Pfam" id="PF12783">
    <property type="entry name" value="Sec7-like_HUS"/>
    <property type="match status" value="1"/>
</dbReference>
<keyword evidence="6" id="KW-0472">Membrane</keyword>
<accession>B4Q558</accession>
<dbReference type="GO" id="GO:0032012">
    <property type="term" value="P:regulation of ARF protein signal transduction"/>
    <property type="evidence" value="ECO:0007669"/>
    <property type="project" value="InterPro"/>
</dbReference>
<dbReference type="SUPFAM" id="SSF48371">
    <property type="entry name" value="ARM repeat"/>
    <property type="match status" value="1"/>
</dbReference>
<dbReference type="GO" id="GO:0016020">
    <property type="term" value="C:membrane"/>
    <property type="evidence" value="ECO:0007669"/>
    <property type="project" value="UniProtKB-SubCell"/>
</dbReference>
<proteinExistence type="predicted"/>
<dbReference type="GO" id="GO:1904801">
    <property type="term" value="P:positive regulation of neuron remodeling"/>
    <property type="evidence" value="ECO:0007669"/>
    <property type="project" value="EnsemblMetazoa"/>
</dbReference>
<evidence type="ECO:0000259" key="8">
    <source>
        <dbReference type="PROSITE" id="PS50190"/>
    </source>
</evidence>
<dbReference type="Proteomes" id="UP000000304">
    <property type="component" value="Chromosome 2L"/>
</dbReference>
<evidence type="ECO:0000256" key="2">
    <source>
        <dbReference type="ARBA" id="ARBA00004496"/>
    </source>
</evidence>
<comment type="subcellular location">
    <subcellularLocation>
        <location evidence="2">Cytoplasm</location>
    </subcellularLocation>
    <subcellularLocation>
        <location evidence="1">Membrane</location>
    </subcellularLocation>
</comment>
<dbReference type="PhylomeDB" id="B4Q558"/>
<dbReference type="OMA" id="EVMCAYI"/>
<reference evidence="9 10" key="1">
    <citation type="journal article" date="2007" name="Nature">
        <title>Evolution of genes and genomes on the Drosophila phylogeny.</title>
        <authorList>
            <consortium name="Drosophila 12 Genomes Consortium"/>
            <person name="Clark A.G."/>
            <person name="Eisen M.B."/>
            <person name="Smith D.R."/>
            <person name="Bergman C.M."/>
            <person name="Oliver B."/>
            <person name="Markow T.A."/>
            <person name="Kaufman T.C."/>
            <person name="Kellis M."/>
            <person name="Gelbart W."/>
            <person name="Iyer V.N."/>
            <person name="Pollard D.A."/>
            <person name="Sackton T.B."/>
            <person name="Larracuente A.M."/>
            <person name="Singh N.D."/>
            <person name="Abad J.P."/>
            <person name="Abt D.N."/>
            <person name="Adryan B."/>
            <person name="Aguade M."/>
            <person name="Akashi H."/>
            <person name="Anderson W.W."/>
            <person name="Aquadro C.F."/>
            <person name="Ardell D.H."/>
            <person name="Arguello R."/>
            <person name="Artieri C.G."/>
            <person name="Barbash D.A."/>
            <person name="Barker D."/>
            <person name="Barsanti P."/>
            <person name="Batterham P."/>
            <person name="Batzoglou S."/>
            <person name="Begun D."/>
            <person name="Bhutkar A."/>
            <person name="Blanco E."/>
            <person name="Bosak S.A."/>
            <person name="Bradley R.K."/>
            <person name="Brand A.D."/>
            <person name="Brent M.R."/>
            <person name="Brooks A.N."/>
            <person name="Brown R.H."/>
            <person name="Butlin R.K."/>
            <person name="Caggese C."/>
            <person name="Calvi B.R."/>
            <person name="Bernardo de Carvalho A."/>
            <person name="Caspi A."/>
            <person name="Castrezana S."/>
            <person name="Celniker S.E."/>
            <person name="Chang J.L."/>
            <person name="Chapple C."/>
            <person name="Chatterji S."/>
            <person name="Chinwalla A."/>
            <person name="Civetta A."/>
            <person name="Clifton S.W."/>
            <person name="Comeron J.M."/>
            <person name="Costello J.C."/>
            <person name="Coyne J.A."/>
            <person name="Daub J."/>
            <person name="David R.G."/>
            <person name="Delcher A.L."/>
            <person name="Delehaunty K."/>
            <person name="Do C.B."/>
            <person name="Ebling H."/>
            <person name="Edwards K."/>
            <person name="Eickbush T."/>
            <person name="Evans J.D."/>
            <person name="Filipski A."/>
            <person name="Findeiss S."/>
            <person name="Freyhult E."/>
            <person name="Fulton L."/>
            <person name="Fulton R."/>
            <person name="Garcia A.C."/>
            <person name="Gardiner A."/>
            <person name="Garfield D.A."/>
            <person name="Garvin B.E."/>
            <person name="Gibson G."/>
            <person name="Gilbert D."/>
            <person name="Gnerre S."/>
            <person name="Godfrey J."/>
            <person name="Good R."/>
            <person name="Gotea V."/>
            <person name="Gravely B."/>
            <person name="Greenberg A.J."/>
            <person name="Griffiths-Jones S."/>
            <person name="Gross S."/>
            <person name="Guigo R."/>
            <person name="Gustafson E.A."/>
            <person name="Haerty W."/>
            <person name="Hahn M.W."/>
            <person name="Halligan D.L."/>
            <person name="Halpern A.L."/>
            <person name="Halter G.M."/>
            <person name="Han M.V."/>
            <person name="Heger A."/>
            <person name="Hillier L."/>
            <person name="Hinrichs A.S."/>
            <person name="Holmes I."/>
            <person name="Hoskins R.A."/>
            <person name="Hubisz M.J."/>
            <person name="Hultmark D."/>
            <person name="Huntley M.A."/>
            <person name="Jaffe D.B."/>
            <person name="Jagadeeshan S."/>
            <person name="Jeck W.R."/>
            <person name="Johnson J."/>
            <person name="Jones C.D."/>
            <person name="Jordan W.C."/>
            <person name="Karpen G.H."/>
            <person name="Kataoka E."/>
            <person name="Keightley P.D."/>
            <person name="Kheradpour P."/>
            <person name="Kirkness E.F."/>
            <person name="Koerich L.B."/>
            <person name="Kristiansen K."/>
            <person name="Kudrna D."/>
            <person name="Kulathinal R.J."/>
            <person name="Kumar S."/>
            <person name="Kwok R."/>
            <person name="Lander E."/>
            <person name="Langley C.H."/>
            <person name="Lapoint R."/>
            <person name="Lazzaro B.P."/>
            <person name="Lee S.J."/>
            <person name="Levesque L."/>
            <person name="Li R."/>
            <person name="Lin C.F."/>
            <person name="Lin M.F."/>
            <person name="Lindblad-Toh K."/>
            <person name="Llopart A."/>
            <person name="Long M."/>
            <person name="Low L."/>
            <person name="Lozovsky E."/>
            <person name="Lu J."/>
            <person name="Luo M."/>
            <person name="Machado C.A."/>
            <person name="Makalowski W."/>
            <person name="Marzo M."/>
            <person name="Matsuda M."/>
            <person name="Matzkin L."/>
            <person name="McAllister B."/>
            <person name="McBride C.S."/>
            <person name="McKernan B."/>
            <person name="McKernan K."/>
            <person name="Mendez-Lago M."/>
            <person name="Minx P."/>
            <person name="Mollenhauer M.U."/>
            <person name="Montooth K."/>
            <person name="Mount S.M."/>
            <person name="Mu X."/>
            <person name="Myers E."/>
            <person name="Negre B."/>
            <person name="Newfeld S."/>
            <person name="Nielsen R."/>
            <person name="Noor M.A."/>
            <person name="O'Grady P."/>
            <person name="Pachter L."/>
            <person name="Papaceit M."/>
            <person name="Parisi M.J."/>
            <person name="Parisi M."/>
            <person name="Parts L."/>
            <person name="Pedersen J.S."/>
            <person name="Pesole G."/>
            <person name="Phillippy A.M."/>
            <person name="Ponting C.P."/>
            <person name="Pop M."/>
            <person name="Porcelli D."/>
            <person name="Powell J.R."/>
            <person name="Prohaska S."/>
            <person name="Pruitt K."/>
            <person name="Puig M."/>
            <person name="Quesneville H."/>
            <person name="Ram K.R."/>
            <person name="Rand D."/>
            <person name="Rasmussen M.D."/>
            <person name="Reed L.K."/>
            <person name="Reenan R."/>
            <person name="Reily A."/>
            <person name="Remington K.A."/>
            <person name="Rieger T.T."/>
            <person name="Ritchie M.G."/>
            <person name="Robin C."/>
            <person name="Rogers Y.H."/>
            <person name="Rohde C."/>
            <person name="Rozas J."/>
            <person name="Rubenfield M.J."/>
            <person name="Ruiz A."/>
            <person name="Russo S."/>
            <person name="Salzberg S.L."/>
            <person name="Sanchez-Gracia A."/>
            <person name="Saranga D.J."/>
            <person name="Sato H."/>
            <person name="Schaeffer S.W."/>
            <person name="Schatz M.C."/>
            <person name="Schlenke T."/>
            <person name="Schwartz R."/>
            <person name="Segarra C."/>
            <person name="Singh R.S."/>
            <person name="Sirot L."/>
            <person name="Sirota M."/>
            <person name="Sisneros N.B."/>
            <person name="Smith C.D."/>
            <person name="Smith T.F."/>
            <person name="Spieth J."/>
            <person name="Stage D.E."/>
            <person name="Stark A."/>
            <person name="Stephan W."/>
            <person name="Strausberg R.L."/>
            <person name="Strempel S."/>
            <person name="Sturgill D."/>
            <person name="Sutton G."/>
            <person name="Sutton G.G."/>
            <person name="Tao W."/>
            <person name="Teichmann S."/>
            <person name="Tobari Y.N."/>
            <person name="Tomimura Y."/>
            <person name="Tsolas J.M."/>
            <person name="Valente V.L."/>
            <person name="Venter E."/>
            <person name="Venter J.C."/>
            <person name="Vicario S."/>
            <person name="Vieira F.G."/>
            <person name="Vilella A.J."/>
            <person name="Villasante A."/>
            <person name="Walenz B."/>
            <person name="Wang J."/>
            <person name="Wasserman M."/>
            <person name="Watts T."/>
            <person name="Wilson D."/>
            <person name="Wilson R.K."/>
            <person name="Wing R.A."/>
            <person name="Wolfner M.F."/>
            <person name="Wong A."/>
            <person name="Wong G.K."/>
            <person name="Wu C.I."/>
            <person name="Wu G."/>
            <person name="Yamamoto D."/>
            <person name="Yang H.P."/>
            <person name="Yang S.P."/>
            <person name="Yorke J.A."/>
            <person name="Yoshida K."/>
            <person name="Zdobnov E."/>
            <person name="Zhang P."/>
            <person name="Zhang Y."/>
            <person name="Zimin A.V."/>
            <person name="Baldwin J."/>
            <person name="Abdouelleil A."/>
            <person name="Abdulkadir J."/>
            <person name="Abebe A."/>
            <person name="Abera B."/>
            <person name="Abreu J."/>
            <person name="Acer S.C."/>
            <person name="Aftuck L."/>
            <person name="Alexander A."/>
            <person name="An P."/>
            <person name="Anderson E."/>
            <person name="Anderson S."/>
            <person name="Arachi H."/>
            <person name="Azer M."/>
            <person name="Bachantsang P."/>
            <person name="Barry A."/>
            <person name="Bayul T."/>
            <person name="Berlin A."/>
            <person name="Bessette D."/>
            <person name="Bloom T."/>
            <person name="Blye J."/>
            <person name="Boguslavskiy L."/>
            <person name="Bonnet C."/>
            <person name="Boukhgalter B."/>
            <person name="Bourzgui I."/>
            <person name="Brown A."/>
            <person name="Cahill P."/>
            <person name="Channer S."/>
            <person name="Cheshatsang Y."/>
            <person name="Chuda L."/>
            <person name="Citroen M."/>
            <person name="Collymore A."/>
            <person name="Cooke P."/>
            <person name="Costello M."/>
            <person name="D'Aco K."/>
            <person name="Daza R."/>
            <person name="De Haan G."/>
            <person name="DeGray S."/>
            <person name="DeMaso C."/>
            <person name="Dhargay N."/>
            <person name="Dooley K."/>
            <person name="Dooley E."/>
            <person name="Doricent M."/>
            <person name="Dorje P."/>
            <person name="Dorjee K."/>
            <person name="Dupes A."/>
            <person name="Elong R."/>
            <person name="Falk J."/>
            <person name="Farina A."/>
            <person name="Faro S."/>
            <person name="Ferguson D."/>
            <person name="Fisher S."/>
            <person name="Foley C.D."/>
            <person name="Franke A."/>
            <person name="Friedrich D."/>
            <person name="Gadbois L."/>
            <person name="Gearin G."/>
            <person name="Gearin C.R."/>
            <person name="Giannoukos G."/>
            <person name="Goode T."/>
            <person name="Graham J."/>
            <person name="Grandbois E."/>
            <person name="Grewal S."/>
            <person name="Gyaltsen K."/>
            <person name="Hafez N."/>
            <person name="Hagos B."/>
            <person name="Hall J."/>
            <person name="Henson C."/>
            <person name="Hollinger A."/>
            <person name="Honan T."/>
            <person name="Huard M.D."/>
            <person name="Hughes L."/>
            <person name="Hurhula B."/>
            <person name="Husby M.E."/>
            <person name="Kamat A."/>
            <person name="Kanga B."/>
            <person name="Kashin S."/>
            <person name="Khazanovich D."/>
            <person name="Kisner P."/>
            <person name="Lance K."/>
            <person name="Lara M."/>
            <person name="Lee W."/>
            <person name="Lennon N."/>
            <person name="Letendre F."/>
            <person name="LeVine R."/>
            <person name="Lipovsky A."/>
            <person name="Liu X."/>
            <person name="Liu J."/>
            <person name="Liu S."/>
            <person name="Lokyitsang T."/>
            <person name="Lokyitsang Y."/>
            <person name="Lubonja R."/>
            <person name="Lui A."/>
            <person name="MacDonald P."/>
            <person name="Magnisalis V."/>
            <person name="Maru K."/>
            <person name="Matthews C."/>
            <person name="McCusker W."/>
            <person name="McDonough S."/>
            <person name="Mehta T."/>
            <person name="Meldrim J."/>
            <person name="Meneus L."/>
            <person name="Mihai O."/>
            <person name="Mihalev A."/>
            <person name="Mihova T."/>
            <person name="Mittelman R."/>
            <person name="Mlenga V."/>
            <person name="Montmayeur A."/>
            <person name="Mulrain L."/>
            <person name="Navidi A."/>
            <person name="Naylor J."/>
            <person name="Negash T."/>
            <person name="Nguyen T."/>
            <person name="Nguyen N."/>
            <person name="Nicol R."/>
            <person name="Norbu C."/>
            <person name="Norbu N."/>
            <person name="Novod N."/>
            <person name="O'Neill B."/>
            <person name="Osman S."/>
            <person name="Markiewicz E."/>
            <person name="Oyono O.L."/>
            <person name="Patti C."/>
            <person name="Phunkhang P."/>
            <person name="Pierre F."/>
            <person name="Priest M."/>
            <person name="Raghuraman S."/>
            <person name="Rege F."/>
            <person name="Reyes R."/>
            <person name="Rise C."/>
            <person name="Rogov P."/>
            <person name="Ross K."/>
            <person name="Ryan E."/>
            <person name="Settipalli S."/>
            <person name="Shea T."/>
            <person name="Sherpa N."/>
            <person name="Shi L."/>
            <person name="Shih D."/>
            <person name="Sparrow T."/>
            <person name="Spaulding J."/>
            <person name="Stalker J."/>
            <person name="Stange-Thomann N."/>
            <person name="Stavropoulos S."/>
            <person name="Stone C."/>
            <person name="Strader C."/>
            <person name="Tesfaye S."/>
            <person name="Thomson T."/>
            <person name="Thoulutsang Y."/>
            <person name="Thoulutsang D."/>
            <person name="Topham K."/>
            <person name="Topping I."/>
            <person name="Tsamla T."/>
            <person name="Vassiliev H."/>
            <person name="Vo A."/>
            <person name="Wangchuk T."/>
            <person name="Wangdi T."/>
            <person name="Weiand M."/>
            <person name="Wilkinson J."/>
            <person name="Wilson A."/>
            <person name="Yadav S."/>
            <person name="Young G."/>
            <person name="Yu Q."/>
            <person name="Zembek L."/>
            <person name="Zhong D."/>
            <person name="Zimmer A."/>
            <person name="Zwirko Z."/>
            <person name="Jaffe D.B."/>
            <person name="Alvarez P."/>
            <person name="Brockman W."/>
            <person name="Butler J."/>
            <person name="Chin C."/>
            <person name="Gnerre S."/>
            <person name="Grabherr M."/>
            <person name="Kleber M."/>
            <person name="Mauceli E."/>
            <person name="MacCallum I."/>
        </authorList>
    </citation>
    <scope>NUCLEOTIDE SEQUENCE [LARGE SCALE GENOMIC DNA]</scope>
    <source>
        <strain evidence="10">white501</strain>
    </source>
</reference>
<dbReference type="STRING" id="7240.B4Q558"/>
<dbReference type="HOGENOM" id="CLU_000691_1_2_1"/>
<sequence>MHNNSTKTKEMFIVRALEKILADKDIRRSHHSQLKKSRAELISAGQIAEGNELPCAALPLPKNDAASIINAETYFLPFELACKSRSPRIVVTALDCLQKLIAYGHLTGSIQDSANPGHLLIDRIVVTIYGCFSGPQTDEAVQLQIIKALLTVVTSQHVEIHEFTLLQAVRTCYDIYLSSKNLVNQTTARATLTQMLNVIFARMENQVYELPPPNSNPINGSIHSEDCNGSGEESQRDSDEVIASELLAEIISAAYNEAMKDQESVGEPEPTLNGNDYSSHSDHDSVELHSENDAVVTAKFTHILQKDAFLVFRALCKLSMKPLPDGHPDPKSHELRSKVLSLHLLLLILQNAGPVFRSNEMFIMAIKQYLCPCRTTEFSLVPEVFELSLSIFVALLSNFKVHLKRQIEVFFKEIFLNILEANSSSFEHKWMVIQALTRICADAQSVVDIYVNYDCDFSAANLFERLVNDLSKIAQGRQALELGANPMQEKSMRIRGLECLVSILKCMVEWSKDLYVNPNMPVPPMQVQSPTSTEQDQADTTIQTMHSGSSHSLNSNQEQLQDLPEALEERKMRKEVMETGIELFNRKPQKGVQFLQEKQLLGAKCENIARWLHEDERLDKTVIGNYIGENDDHSKEVMCAYIDAFDFRQMEVVAALRFLLEGFRLPGEAQKIDRLMEKFASRYCECNPKNQLFQSADTVYVLAFSIIMLTTDLHSPQVKHKMTKEQYIKMNRGISDSKSDLPEEYLSSIYDEISEHEIKMKNNSGMLQQAKPSGKQAFITEKRRKLLWNMEMEVISLTATNLMQSVSHVKSPFTSAKHLEHVRPMFKMAWTPFLAAFSVGLQDCDDPEIATLCLDGIRCAIRIACIFHMSLERDAYVQALARFTLLNANSPINEMKAKNIDTIKTLIMVAHTDGNYLGSSWLDIVKCISQLELAQLIGTGVRPQFLSGAQTTLKDSLNPSVKEHIGETSSQSVVVAVDRIFTGSMRLDGDAIVDFVKALCQVSVDELQQQQPRMFSLQKIVEISYYNMERIRLQWSRIWQVLGEHFNAVGCNSNEEISFFALDSLRQLSMKFMEKGEFSNFRFQKDFLRPFEHIMKKNASPAIRDMVVRCIAQMRETTKSQLWSWPSKPRERSSEICTSVSSPSWWTRSRTRSSACQSSPPPDSPDTSMEAIRLVRTCAQCVHEAPQLFAEHAGMENDASVAEEDRVWVRGWFPMLFSLSCVVNRCKLDVRTRALTVLFEIVKTYGESFKPHWWKDLFNVIFRIFDNMKLPEHVTEKSEWMTTTCNHALYAIIDVFTQYFDVLGHLLLEELFAQLHWCVQQSNEQLARSGTNCLENLVISNGFKFNESTWDKTCQCILDIFNATLPQDLLSWRPKAHSSNNIPQEHNHFEALHIRCVVQLELIQTMDNIVFFPATSRKEDAETLAQAAADLTGGRSGSQTQLLECQREEQGMYGYLRTRQLLTLADCLMQSHRFAKRFNADHDQRSLLWRAGFKGSVKPNLLKQETSSLACVLRIFFKMYGDENRRSDWPGIEQELVQVCKEALGYYLSLQSEAHRDAWTSLLLLILTRLLKMSDARFATHVSNYYSLLCEMMCFDLKPELRSVLRRVFMRIGPVFNIMSVK</sequence>
<dbReference type="PROSITE" id="PS50190">
    <property type="entry name" value="SEC7"/>
    <property type="match status" value="1"/>
</dbReference>
<dbReference type="InterPro" id="IPR015403">
    <property type="entry name" value="Mon2/Sec7/BIG1-like_HDS"/>
</dbReference>
<feature type="domain" description="SEC7" evidence="8">
    <location>
        <begin position="566"/>
        <end position="756"/>
    </location>
</feature>
<dbReference type="InterPro" id="IPR023394">
    <property type="entry name" value="Sec7_C_sf"/>
</dbReference>
<feature type="compositionally biased region" description="Polar residues" evidence="7">
    <location>
        <begin position="529"/>
        <end position="557"/>
    </location>
</feature>
<dbReference type="SMART" id="SM00222">
    <property type="entry name" value="Sec7"/>
    <property type="match status" value="1"/>
</dbReference>
<dbReference type="PANTHER" id="PTHR10663:SF375">
    <property type="entry name" value="LD29171P"/>
    <property type="match status" value="1"/>
</dbReference>
<dbReference type="SMR" id="B4Q558"/>